<evidence type="ECO:0008006" key="3">
    <source>
        <dbReference type="Google" id="ProtNLM"/>
    </source>
</evidence>
<keyword evidence="2" id="KW-1185">Reference proteome</keyword>
<dbReference type="EMBL" id="JACORU010000012">
    <property type="protein sequence ID" value="MBC5767687.1"/>
    <property type="molecule type" value="Genomic_DNA"/>
</dbReference>
<dbReference type="SUPFAM" id="SSF48403">
    <property type="entry name" value="Ankyrin repeat"/>
    <property type="match status" value="1"/>
</dbReference>
<comment type="caution">
    <text evidence="1">The sequence shown here is derived from an EMBL/GenBank/DDBJ whole genome shotgun (WGS) entry which is preliminary data.</text>
</comment>
<dbReference type="AlphaFoldDB" id="A0A923MES9"/>
<evidence type="ECO:0000313" key="1">
    <source>
        <dbReference type="EMBL" id="MBC5767687.1"/>
    </source>
</evidence>
<dbReference type="RefSeq" id="WP_187084179.1">
    <property type="nucleotide sequence ID" value="NZ_JACORU010000012.1"/>
</dbReference>
<reference evidence="1" key="1">
    <citation type="submission" date="2020-08" db="EMBL/GenBank/DDBJ databases">
        <title>Ramlibacter sp. GTP1 16S ribosomal RNA gene genome sequencing and assembly.</title>
        <authorList>
            <person name="Kang M."/>
        </authorList>
    </citation>
    <scope>NUCLEOTIDE SEQUENCE</scope>
    <source>
        <strain evidence="1">GTP1</strain>
    </source>
</reference>
<organism evidence="1 2">
    <name type="scientific">Ramlibacter albus</name>
    <dbReference type="NCBI Taxonomy" id="2079448"/>
    <lineage>
        <taxon>Bacteria</taxon>
        <taxon>Pseudomonadati</taxon>
        <taxon>Pseudomonadota</taxon>
        <taxon>Betaproteobacteria</taxon>
        <taxon>Burkholderiales</taxon>
        <taxon>Comamonadaceae</taxon>
        <taxon>Ramlibacter</taxon>
    </lineage>
</organism>
<evidence type="ECO:0000313" key="2">
    <source>
        <dbReference type="Proteomes" id="UP000596827"/>
    </source>
</evidence>
<dbReference type="Proteomes" id="UP000596827">
    <property type="component" value="Unassembled WGS sequence"/>
</dbReference>
<name>A0A923MES9_9BURK</name>
<gene>
    <name evidence="1" type="ORF">H8R02_24695</name>
</gene>
<proteinExistence type="predicted"/>
<accession>A0A923MES9</accession>
<protein>
    <recommendedName>
        <fullName evidence="3">Ankyrin repeat domain-containing protein</fullName>
    </recommendedName>
</protein>
<dbReference type="InterPro" id="IPR036770">
    <property type="entry name" value="Ankyrin_rpt-contain_sf"/>
</dbReference>
<sequence>MAPSLITTIARRGTYALLATLAHSACATEAIRPDEPMGRLAKVLRVQEQIDKLVERALADTMRHKPLLVARTLDCFTEKNLEASMLRDWIRIHEQHLKSIDAGAVADFLESPSGSKFNLAVRACGLPGAPSGCKAADSLAAADLKALLDFLKTPTAEALNRIMPVARAEWEKSASELVVGSARACAQREMSALRNENLLQKLPAGYKVGYRARNDHVVTGEVIPVAESIDSWSRKVSTQYFLGPNPPTLEGFRSDMQRQWLAACEKAESASIMEGEDNGYPFAMWMLSCARSEAAGKPEYKWIKAVKGNDGLYVVQKTFRFKPDARQVARWTQYLRSTMVCDTRIAARPCTSVEGVEPPRQVDAKQRPEGELTDYDIGTYALADANDELGKIHLSRSSGKWILEGMGKQPDAKWNDLGCEAGCEYTASTSSEEATYLTALAALFPVQHAIACVQNIERAFCRLTSKVDSSLKYALLRQSVFGWIPDPLLRVTTPYLPGPAADGWKKPHQIITELRLRMISIGASRVRERQILAFIAAGKMAADEIGDYASNGDRAGLVERNSMGQTPLMAAAFMGFSGLVEELLKSPGVRESIDEINPQGMTAWLYANTASWQAMWVCRPAVLNEAAARKQLLAAQYYYLGPPESPYLRTRRLLEQAGARTSADQAKRLWQETCRTQQEQTRANVQGSRDILEAVIAEAPEALKRFDIEQKKRHSVYSYYRITDGAIDMCKRIAPGQAEQVEAAVGRLRQAHPELMMLVQHSPFIEYAKRQNTADVQEMVSQVRENPSLGRCDEIIELLRAFAELPAADLAKEIEELRK</sequence>